<comment type="cofactor">
    <cofactor evidence="1">
        <name>Zn(2+)</name>
        <dbReference type="ChEBI" id="CHEBI:29105"/>
    </cofactor>
</comment>
<sequence>MVNIIVSSDPRYKVNRAAIQATVLSALSKRGVKGRVELEVTIIGDRKMHELNRKFRGIDATTDVLSFALEEASSANLRILPRGFAAFPDRILRLGSIVISYSQALEDAAASGTSVEEEINFLVDHGTDHLLGIHHN</sequence>
<dbReference type="InterPro" id="IPR002036">
    <property type="entry name" value="YbeY"/>
</dbReference>
<comment type="similarity">
    <text evidence="2">Belongs to the endoribonuclease YbeY family.</text>
</comment>
<evidence type="ECO:0000256" key="2">
    <source>
        <dbReference type="ARBA" id="ARBA00010875"/>
    </source>
</evidence>
<dbReference type="AlphaFoldDB" id="A0A0G0YXF2"/>
<dbReference type="InterPro" id="IPR023091">
    <property type="entry name" value="MetalPrtase_cat_dom_sf_prd"/>
</dbReference>
<accession>A0A0G0YXF2</accession>
<organism evidence="8 9">
    <name type="scientific">Candidatus Daviesbacteria bacterium GW2011_GWB1_41_5</name>
    <dbReference type="NCBI Taxonomy" id="1618429"/>
    <lineage>
        <taxon>Bacteria</taxon>
        <taxon>Candidatus Daviesiibacteriota</taxon>
    </lineage>
</organism>
<keyword evidence="6" id="KW-0378">Hydrolase</keyword>
<evidence type="ECO:0000313" key="9">
    <source>
        <dbReference type="Proteomes" id="UP000034753"/>
    </source>
</evidence>
<dbReference type="Pfam" id="PF02130">
    <property type="entry name" value="YbeY"/>
    <property type="match status" value="1"/>
</dbReference>
<keyword evidence="3" id="KW-0540">Nuclease</keyword>
<gene>
    <name evidence="8" type="ORF">UU67_C0002G0042</name>
</gene>
<name>A0A0G0YXF2_9BACT</name>
<dbReference type="GO" id="GO:0046872">
    <property type="term" value="F:metal ion binding"/>
    <property type="evidence" value="ECO:0007669"/>
    <property type="project" value="UniProtKB-KW"/>
</dbReference>
<dbReference type="Proteomes" id="UP000034753">
    <property type="component" value="Unassembled WGS sequence"/>
</dbReference>
<reference evidence="8 9" key="1">
    <citation type="journal article" date="2015" name="Nature">
        <title>rRNA introns, odd ribosomes, and small enigmatic genomes across a large radiation of phyla.</title>
        <authorList>
            <person name="Brown C.T."/>
            <person name="Hug L.A."/>
            <person name="Thomas B.C."/>
            <person name="Sharon I."/>
            <person name="Castelle C.J."/>
            <person name="Singh A."/>
            <person name="Wilkins M.J."/>
            <person name="Williams K.H."/>
            <person name="Banfield J.F."/>
        </authorList>
    </citation>
    <scope>NUCLEOTIDE SEQUENCE [LARGE SCALE GENOMIC DNA]</scope>
</reference>
<dbReference type="SUPFAM" id="SSF55486">
    <property type="entry name" value="Metalloproteases ('zincins'), catalytic domain"/>
    <property type="match status" value="1"/>
</dbReference>
<dbReference type="GO" id="GO:0004519">
    <property type="term" value="F:endonuclease activity"/>
    <property type="evidence" value="ECO:0007669"/>
    <property type="project" value="UniProtKB-KW"/>
</dbReference>
<dbReference type="PANTHER" id="PTHR46986:SF1">
    <property type="entry name" value="ENDORIBONUCLEASE YBEY, CHLOROPLASTIC"/>
    <property type="match status" value="1"/>
</dbReference>
<dbReference type="NCBIfam" id="TIGR00043">
    <property type="entry name" value="rRNA maturation RNase YbeY"/>
    <property type="match status" value="1"/>
</dbReference>
<keyword evidence="4" id="KW-0479">Metal-binding</keyword>
<proteinExistence type="inferred from homology"/>
<protein>
    <submittedName>
        <fullName evidence="8">Putative rRNA maturation factor</fullName>
    </submittedName>
</protein>
<keyword evidence="5" id="KW-0255">Endonuclease</keyword>
<comment type="caution">
    <text evidence="8">The sequence shown here is derived from an EMBL/GenBank/DDBJ whole genome shotgun (WGS) entry which is preliminary data.</text>
</comment>
<dbReference type="PANTHER" id="PTHR46986">
    <property type="entry name" value="ENDORIBONUCLEASE YBEY, CHLOROPLASTIC"/>
    <property type="match status" value="1"/>
</dbReference>
<keyword evidence="7" id="KW-0862">Zinc</keyword>
<evidence type="ECO:0000256" key="5">
    <source>
        <dbReference type="ARBA" id="ARBA00022759"/>
    </source>
</evidence>
<evidence type="ECO:0000313" key="8">
    <source>
        <dbReference type="EMBL" id="KKS14376.1"/>
    </source>
</evidence>
<evidence type="ECO:0000256" key="4">
    <source>
        <dbReference type="ARBA" id="ARBA00022723"/>
    </source>
</evidence>
<evidence type="ECO:0000256" key="7">
    <source>
        <dbReference type="ARBA" id="ARBA00022833"/>
    </source>
</evidence>
<evidence type="ECO:0000256" key="6">
    <source>
        <dbReference type="ARBA" id="ARBA00022801"/>
    </source>
</evidence>
<dbReference type="GO" id="GO:0006364">
    <property type="term" value="P:rRNA processing"/>
    <property type="evidence" value="ECO:0007669"/>
    <property type="project" value="InterPro"/>
</dbReference>
<dbReference type="GO" id="GO:0004222">
    <property type="term" value="F:metalloendopeptidase activity"/>
    <property type="evidence" value="ECO:0007669"/>
    <property type="project" value="InterPro"/>
</dbReference>
<evidence type="ECO:0000256" key="3">
    <source>
        <dbReference type="ARBA" id="ARBA00022722"/>
    </source>
</evidence>
<dbReference type="Gene3D" id="3.40.390.30">
    <property type="entry name" value="Metalloproteases ('zincins'), catalytic domain"/>
    <property type="match status" value="1"/>
</dbReference>
<dbReference type="EMBL" id="LCBN01000002">
    <property type="protein sequence ID" value="KKS14376.1"/>
    <property type="molecule type" value="Genomic_DNA"/>
</dbReference>
<evidence type="ECO:0000256" key="1">
    <source>
        <dbReference type="ARBA" id="ARBA00001947"/>
    </source>
</evidence>